<dbReference type="PANTHER" id="PTHR43742:SF6">
    <property type="entry name" value="OXIDOREDUCTASE YYAE-RELATED"/>
    <property type="match status" value="1"/>
</dbReference>
<dbReference type="InterPro" id="IPR006657">
    <property type="entry name" value="MoPterin_dinucl-bd_dom"/>
</dbReference>
<dbReference type="SUPFAM" id="SSF53706">
    <property type="entry name" value="Formate dehydrogenase/DMSO reductase, domains 1-3"/>
    <property type="match status" value="1"/>
</dbReference>
<accession>A0A6J6GPK1</accession>
<dbReference type="GO" id="GO:0043546">
    <property type="term" value="F:molybdopterin cofactor binding"/>
    <property type="evidence" value="ECO:0007669"/>
    <property type="project" value="InterPro"/>
</dbReference>
<dbReference type="InterPro" id="IPR050612">
    <property type="entry name" value="Prok_Mopterin_Oxidored"/>
</dbReference>
<evidence type="ECO:0000256" key="2">
    <source>
        <dbReference type="ARBA" id="ARBA00023014"/>
    </source>
</evidence>
<dbReference type="InterPro" id="IPR009010">
    <property type="entry name" value="Asp_de-COase-like_dom_sf"/>
</dbReference>
<gene>
    <name evidence="4" type="ORF">UFOPK1820_00880</name>
</gene>
<dbReference type="Gene3D" id="3.30.2070.10">
    <property type="entry name" value="Formate dehydrogenase/DMSO reductase"/>
    <property type="match status" value="1"/>
</dbReference>
<evidence type="ECO:0000259" key="3">
    <source>
        <dbReference type="Pfam" id="PF01568"/>
    </source>
</evidence>
<dbReference type="Gene3D" id="3.40.50.740">
    <property type="match status" value="1"/>
</dbReference>
<reference evidence="4" key="1">
    <citation type="submission" date="2020-05" db="EMBL/GenBank/DDBJ databases">
        <authorList>
            <person name="Chiriac C."/>
            <person name="Salcher M."/>
            <person name="Ghai R."/>
            <person name="Kavagutti S V."/>
        </authorList>
    </citation>
    <scope>NUCLEOTIDE SEQUENCE</scope>
</reference>
<dbReference type="Pfam" id="PF01568">
    <property type="entry name" value="Molydop_binding"/>
    <property type="match status" value="1"/>
</dbReference>
<feature type="domain" description="Molybdopterin dinucleotide-binding" evidence="3">
    <location>
        <begin position="152"/>
        <end position="263"/>
    </location>
</feature>
<sequence length="271" mass="29612">MTDTARYADVIFPACTQIEQVDVVPAWGHLYLGWNEKAIEPLGESVPNTELWRRLALAMGFLEPELFEDDESLIASALHDVDLDQLRTTGFVRLSLPEDLLPYAQGGFATASGKAALINHSLPAVGMPALPTYEVGDEMRGGINSQDMYPLSLMSPKTHVRFLNSSYSHLAHHCDAEGEMYCELDLSDATSRGIQDGDQVRVFNERGSLDVVAQVKSSGGRVRSGLVLVPFGWVGARTKDMKTVNALTNDQATDFGGGVAFYDTMVQVEKI</sequence>
<name>A0A6J6GPK1_9ZZZZ</name>
<keyword evidence="1" id="KW-0408">Iron</keyword>
<dbReference type="GO" id="GO:0051536">
    <property type="term" value="F:iron-sulfur cluster binding"/>
    <property type="evidence" value="ECO:0007669"/>
    <property type="project" value="UniProtKB-KW"/>
</dbReference>
<dbReference type="EMBL" id="CAEZUK010000136">
    <property type="protein sequence ID" value="CAB4603227.1"/>
    <property type="molecule type" value="Genomic_DNA"/>
</dbReference>
<proteinExistence type="predicted"/>
<keyword evidence="2" id="KW-0479">Metal-binding</keyword>
<dbReference type="GO" id="GO:0016491">
    <property type="term" value="F:oxidoreductase activity"/>
    <property type="evidence" value="ECO:0007669"/>
    <property type="project" value="InterPro"/>
</dbReference>
<dbReference type="SUPFAM" id="SSF50692">
    <property type="entry name" value="ADC-like"/>
    <property type="match status" value="1"/>
</dbReference>
<dbReference type="Gene3D" id="2.40.40.20">
    <property type="match status" value="1"/>
</dbReference>
<organism evidence="4">
    <name type="scientific">freshwater metagenome</name>
    <dbReference type="NCBI Taxonomy" id="449393"/>
    <lineage>
        <taxon>unclassified sequences</taxon>
        <taxon>metagenomes</taxon>
        <taxon>ecological metagenomes</taxon>
    </lineage>
</organism>
<keyword evidence="2" id="KW-0411">Iron-sulfur</keyword>
<dbReference type="PANTHER" id="PTHR43742">
    <property type="entry name" value="TRIMETHYLAMINE-N-OXIDE REDUCTASE"/>
    <property type="match status" value="1"/>
</dbReference>
<dbReference type="AlphaFoldDB" id="A0A6J6GPK1"/>
<evidence type="ECO:0000313" key="4">
    <source>
        <dbReference type="EMBL" id="CAB4603227.1"/>
    </source>
</evidence>
<dbReference type="Gene3D" id="3.40.228.10">
    <property type="entry name" value="Dimethylsulfoxide Reductase, domain 2"/>
    <property type="match status" value="1"/>
</dbReference>
<evidence type="ECO:0000256" key="1">
    <source>
        <dbReference type="ARBA" id="ARBA00023004"/>
    </source>
</evidence>
<protein>
    <submittedName>
        <fullName evidence="4">Unannotated protein</fullName>
    </submittedName>
</protein>